<keyword evidence="2" id="KW-1185">Reference proteome</keyword>
<feature type="non-terminal residue" evidence="1">
    <location>
        <position position="1"/>
    </location>
</feature>
<sequence>LKHMVTLVQSMKNMDVEFLISQFKQVQRSLDNFFKNIKPLYIENAELGMLTHWWDAFENNSCNWNLTGLWQIAQLFEQDEVYDVEEMFQLLLNVVNLTQRLAHGNITEALTEVYAFILTQEAKMPMFTEEELSNQVESLLILLKTLTDMSDEPVEASDCFYGAFCWTLTTPTPQSDPTFKPCDFVLINSTLSFNAIIEVIKELKLITLEDSSSCTTEDFQMDIIHNLTCFFHHIQEWNSILLKFSELPHVNSSVHKELLDFWNELSLYSVALQVNNTHSINCSSTPKRQVALQIIEMLGSMREAEMEMAKGVLEQLNNLYGGLGWNRHSRTSLVKDVLSNVKNMTSEVSGLLDTEAVLSFLSVVQPLMMLSSVGNQTYSMLVILSALNGNSNISDNAENFWFPILTSIEDLLVNFNVRHLLALIDQEFQLLRLATGQSSTMTLDVLIQQFNTSSVDAVLRNFEDIQEIVNSFLCECKNNTFFKIVHALVLLMADENSSNDLLLVVKDIIDFLELFRNKSKEDDIGILFVDGHLSREKLNNTPSANSVLLNSLLHIIADLAVIEETLHPNNTELQIVDFIVSFFDNTQYREVSTQSQSRTREIMQDVLQMIFQSPTGHDRKK</sequence>
<dbReference type="OrthoDB" id="9833608at2759"/>
<organism evidence="1 2">
    <name type="scientific">Bucco capensis</name>
    <name type="common">collared puffbird</name>
    <dbReference type="NCBI Taxonomy" id="135168"/>
    <lineage>
        <taxon>Eukaryota</taxon>
        <taxon>Metazoa</taxon>
        <taxon>Chordata</taxon>
        <taxon>Craniata</taxon>
        <taxon>Vertebrata</taxon>
        <taxon>Euteleostomi</taxon>
        <taxon>Archelosauria</taxon>
        <taxon>Archosauria</taxon>
        <taxon>Dinosauria</taxon>
        <taxon>Saurischia</taxon>
        <taxon>Theropoda</taxon>
        <taxon>Coelurosauria</taxon>
        <taxon>Aves</taxon>
        <taxon>Neognathae</taxon>
        <taxon>Neoaves</taxon>
        <taxon>Telluraves</taxon>
        <taxon>Coraciimorphae</taxon>
        <taxon>Piciformes</taxon>
        <taxon>Bucconidae</taxon>
        <taxon>Bucco</taxon>
    </lineage>
</organism>
<feature type="non-terminal residue" evidence="1">
    <location>
        <position position="621"/>
    </location>
</feature>
<proteinExistence type="predicted"/>
<gene>
    <name evidence="1" type="primary">Abca13_1</name>
    <name evidence="1" type="ORF">BUCCAP_R06855</name>
</gene>
<dbReference type="EMBL" id="VWZO01003478">
    <property type="protein sequence ID" value="NXH11277.1"/>
    <property type="molecule type" value="Genomic_DNA"/>
</dbReference>
<reference evidence="1 2" key="1">
    <citation type="submission" date="2019-09" db="EMBL/GenBank/DDBJ databases">
        <title>Bird 10,000 Genomes (B10K) Project - Family phase.</title>
        <authorList>
            <person name="Zhang G."/>
        </authorList>
    </citation>
    <scope>NUCLEOTIDE SEQUENCE [LARGE SCALE GENOMIC DNA]</scope>
    <source>
        <strain evidence="1">B10K-DU-001-16</strain>
        <tissue evidence="1">Muscle</tissue>
    </source>
</reference>
<accession>A0A7K9HBX8</accession>
<evidence type="ECO:0000313" key="1">
    <source>
        <dbReference type="EMBL" id="NXH11277.1"/>
    </source>
</evidence>
<evidence type="ECO:0000313" key="2">
    <source>
        <dbReference type="Proteomes" id="UP000534107"/>
    </source>
</evidence>
<protein>
    <submittedName>
        <fullName evidence="1">ABCAD protein</fullName>
    </submittedName>
</protein>
<comment type="caution">
    <text evidence="1">The sequence shown here is derived from an EMBL/GenBank/DDBJ whole genome shotgun (WGS) entry which is preliminary data.</text>
</comment>
<name>A0A7K9HBX8_9PICI</name>
<dbReference type="Proteomes" id="UP000534107">
    <property type="component" value="Unassembled WGS sequence"/>
</dbReference>
<dbReference type="AlphaFoldDB" id="A0A7K9HBX8"/>